<evidence type="ECO:0000256" key="1">
    <source>
        <dbReference type="ARBA" id="ARBA00004496"/>
    </source>
</evidence>
<keyword evidence="12" id="KW-1185">Reference proteome</keyword>
<dbReference type="OrthoDB" id="9807089at2"/>
<comment type="subcellular location">
    <subcellularLocation>
        <location evidence="1 8">Cytoplasm</location>
    </subcellularLocation>
</comment>
<dbReference type="AlphaFoldDB" id="G5JK34"/>
<dbReference type="RefSeq" id="WP_002464538.1">
    <property type="nucleotide sequence ID" value="NZ_AEUN01000468.1"/>
</dbReference>
<dbReference type="Proteomes" id="UP000005413">
    <property type="component" value="Unassembled WGS sequence"/>
</dbReference>
<protein>
    <recommendedName>
        <fullName evidence="8">Arginine repressor</fullName>
    </recommendedName>
</protein>
<sequence length="153" mass="18417">MKKEKRLNLILTIIEQNNFSKKQEIADYMAQHFGIHYSLTTIARDLQELEIYRIPYKNNMYFYKRIDQFKELDIKRKLEIYQDEIIDILLKDSYVLVKTSPGFAQCINYYVDQLQMEEVLGSIGGNDMFMLLTSSNEMAQYIYYKMQKLKNKY</sequence>
<gene>
    <name evidence="8" type="primary">argR</name>
    <name evidence="11" type="ORF">SS7213T_09227</name>
</gene>
<keyword evidence="6 8" id="KW-0238">DNA-binding</keyword>
<dbReference type="GO" id="GO:0003677">
    <property type="term" value="F:DNA binding"/>
    <property type="evidence" value="ECO:0007669"/>
    <property type="project" value="UniProtKB-KW"/>
</dbReference>
<evidence type="ECO:0000256" key="8">
    <source>
        <dbReference type="HAMAP-Rule" id="MF_00173"/>
    </source>
</evidence>
<dbReference type="GO" id="GO:0003700">
    <property type="term" value="F:DNA-binding transcription factor activity"/>
    <property type="evidence" value="ECO:0007669"/>
    <property type="project" value="UniProtKB-UniRule"/>
</dbReference>
<comment type="similarity">
    <text evidence="2 8">Belongs to the ArgR family.</text>
</comment>
<accession>G5JK34</accession>
<comment type="caution">
    <text evidence="11">The sequence shown here is derived from an EMBL/GenBank/DDBJ whole genome shotgun (WGS) entry which is preliminary data.</text>
</comment>
<name>G5JK34_9STAP</name>
<dbReference type="InterPro" id="IPR036390">
    <property type="entry name" value="WH_DNA-bd_sf"/>
</dbReference>
<proteinExistence type="inferred from homology"/>
<dbReference type="InterPro" id="IPR001669">
    <property type="entry name" value="Arg_repress"/>
</dbReference>
<evidence type="ECO:0000259" key="10">
    <source>
        <dbReference type="Pfam" id="PF02863"/>
    </source>
</evidence>
<dbReference type="InterPro" id="IPR020899">
    <property type="entry name" value="Arg_repress_C"/>
</dbReference>
<dbReference type="PRINTS" id="PR01467">
    <property type="entry name" value="ARGREPRESSOR"/>
</dbReference>
<dbReference type="EMBL" id="AEUN01000468">
    <property type="protein sequence ID" value="EHJ07456.1"/>
    <property type="molecule type" value="Genomic_DNA"/>
</dbReference>
<keyword evidence="5 8" id="KW-0805">Transcription regulation</keyword>
<keyword evidence="4 8" id="KW-0678">Repressor</keyword>
<dbReference type="GO" id="GO:0006526">
    <property type="term" value="P:L-arginine biosynthetic process"/>
    <property type="evidence" value="ECO:0007669"/>
    <property type="project" value="UniProtKB-UniPathway"/>
</dbReference>
<dbReference type="InterPro" id="IPR036251">
    <property type="entry name" value="Arg_repress_C_sf"/>
</dbReference>
<organism evidence="11 12">
    <name type="scientific">Staphylococcus simiae CCM 7213 = CCUG 51256</name>
    <dbReference type="NCBI Taxonomy" id="911238"/>
    <lineage>
        <taxon>Bacteria</taxon>
        <taxon>Bacillati</taxon>
        <taxon>Bacillota</taxon>
        <taxon>Bacilli</taxon>
        <taxon>Bacillales</taxon>
        <taxon>Staphylococcaceae</taxon>
        <taxon>Staphylococcus</taxon>
    </lineage>
</organism>
<comment type="function">
    <text evidence="8">Regulates arginine biosynthesis genes.</text>
</comment>
<evidence type="ECO:0000259" key="9">
    <source>
        <dbReference type="Pfam" id="PF01316"/>
    </source>
</evidence>
<dbReference type="Pfam" id="PF01316">
    <property type="entry name" value="Arg_repressor"/>
    <property type="match status" value="1"/>
</dbReference>
<keyword evidence="8" id="KW-0028">Amino-acid biosynthesis</keyword>
<comment type="pathway">
    <text evidence="8">Amino-acid biosynthesis; L-arginine biosynthesis [regulation].</text>
</comment>
<dbReference type="InterPro" id="IPR020900">
    <property type="entry name" value="Arg_repress_DNA-bd"/>
</dbReference>
<dbReference type="Pfam" id="PF02863">
    <property type="entry name" value="Arg_repressor_C"/>
    <property type="match status" value="1"/>
</dbReference>
<evidence type="ECO:0000256" key="2">
    <source>
        <dbReference type="ARBA" id="ARBA00008316"/>
    </source>
</evidence>
<evidence type="ECO:0000256" key="5">
    <source>
        <dbReference type="ARBA" id="ARBA00023015"/>
    </source>
</evidence>
<dbReference type="PANTHER" id="PTHR34471">
    <property type="entry name" value="ARGININE REPRESSOR"/>
    <property type="match status" value="1"/>
</dbReference>
<keyword evidence="3 8" id="KW-0963">Cytoplasm</keyword>
<dbReference type="HAMAP" id="MF_00173">
    <property type="entry name" value="Arg_repressor"/>
    <property type="match status" value="1"/>
</dbReference>
<dbReference type="InterPro" id="IPR036388">
    <property type="entry name" value="WH-like_DNA-bd_sf"/>
</dbReference>
<dbReference type="SUPFAM" id="SSF46785">
    <property type="entry name" value="Winged helix' DNA-binding domain"/>
    <property type="match status" value="1"/>
</dbReference>
<dbReference type="GO" id="GO:0051259">
    <property type="term" value="P:protein complex oligomerization"/>
    <property type="evidence" value="ECO:0007669"/>
    <property type="project" value="InterPro"/>
</dbReference>
<dbReference type="GO" id="GO:0034618">
    <property type="term" value="F:arginine binding"/>
    <property type="evidence" value="ECO:0007669"/>
    <property type="project" value="InterPro"/>
</dbReference>
<evidence type="ECO:0000256" key="6">
    <source>
        <dbReference type="ARBA" id="ARBA00023125"/>
    </source>
</evidence>
<evidence type="ECO:0000313" key="12">
    <source>
        <dbReference type="Proteomes" id="UP000005413"/>
    </source>
</evidence>
<feature type="domain" description="Arginine repressor DNA-binding" evidence="9">
    <location>
        <begin position="1"/>
        <end position="64"/>
    </location>
</feature>
<evidence type="ECO:0000256" key="3">
    <source>
        <dbReference type="ARBA" id="ARBA00022490"/>
    </source>
</evidence>
<dbReference type="PANTHER" id="PTHR34471:SF1">
    <property type="entry name" value="ARGININE REPRESSOR"/>
    <property type="match status" value="1"/>
</dbReference>
<evidence type="ECO:0000256" key="4">
    <source>
        <dbReference type="ARBA" id="ARBA00022491"/>
    </source>
</evidence>
<dbReference type="PATRIC" id="fig|911238.3.peg.1610"/>
<keyword evidence="8" id="KW-0055">Arginine biosynthesis</keyword>
<dbReference type="GO" id="GO:1900079">
    <property type="term" value="P:regulation of arginine biosynthetic process"/>
    <property type="evidence" value="ECO:0007669"/>
    <property type="project" value="UniProtKB-UniRule"/>
</dbReference>
<reference evidence="11 12" key="1">
    <citation type="journal article" date="2012" name="BMC Genomics">
        <title>Comparative genomic analysis of the genus Staphylococcus including Staphylococcus aureus and its newly described sister species Staphylococcus simiae.</title>
        <authorList>
            <person name="Suzuki H."/>
            <person name="Lefebure T."/>
            <person name="Pavinski Bitar P."/>
            <person name="Stanhope M.J."/>
        </authorList>
    </citation>
    <scope>NUCLEOTIDE SEQUENCE [LARGE SCALE GENOMIC DNA]</scope>
    <source>
        <strain evidence="11 12">CCM 7213</strain>
    </source>
</reference>
<evidence type="ECO:0000256" key="7">
    <source>
        <dbReference type="ARBA" id="ARBA00023163"/>
    </source>
</evidence>
<feature type="domain" description="Arginine repressor C-terminal" evidence="10">
    <location>
        <begin position="83"/>
        <end position="147"/>
    </location>
</feature>
<dbReference type="SUPFAM" id="SSF55252">
    <property type="entry name" value="C-terminal domain of arginine repressor"/>
    <property type="match status" value="1"/>
</dbReference>
<dbReference type="Gene3D" id="3.30.1360.40">
    <property type="match status" value="1"/>
</dbReference>
<evidence type="ECO:0000313" key="11">
    <source>
        <dbReference type="EMBL" id="EHJ07456.1"/>
    </source>
</evidence>
<dbReference type="UniPathway" id="UPA00068"/>
<dbReference type="Gene3D" id="1.10.10.10">
    <property type="entry name" value="Winged helix-like DNA-binding domain superfamily/Winged helix DNA-binding domain"/>
    <property type="match status" value="1"/>
</dbReference>
<keyword evidence="7 8" id="KW-0804">Transcription</keyword>
<dbReference type="GO" id="GO:0005737">
    <property type="term" value="C:cytoplasm"/>
    <property type="evidence" value="ECO:0007669"/>
    <property type="project" value="UniProtKB-SubCell"/>
</dbReference>